<comment type="caution">
    <text evidence="4">The sequence shown here is derived from an EMBL/GenBank/DDBJ whole genome shotgun (WGS) entry which is preliminary data.</text>
</comment>
<dbReference type="Proteomes" id="UP001274830">
    <property type="component" value="Unassembled WGS sequence"/>
</dbReference>
<evidence type="ECO:0000259" key="3">
    <source>
        <dbReference type="Pfam" id="PF13087"/>
    </source>
</evidence>
<dbReference type="EMBL" id="JAUTXT010000022">
    <property type="protein sequence ID" value="KAK3673885.1"/>
    <property type="molecule type" value="Genomic_DNA"/>
</dbReference>
<feature type="domain" description="DNA2/NAM7 helicase-like C-terminal" evidence="3">
    <location>
        <begin position="916"/>
        <end position="1030"/>
    </location>
</feature>
<dbReference type="InterPro" id="IPR041679">
    <property type="entry name" value="DNA2/NAM7-like_C"/>
</dbReference>
<dbReference type="InterPro" id="IPR045055">
    <property type="entry name" value="DNA2/NAM7-like"/>
</dbReference>
<dbReference type="PANTHER" id="PTHR10887">
    <property type="entry name" value="DNA2/NAM7 HELICASE FAMILY"/>
    <property type="match status" value="1"/>
</dbReference>
<dbReference type="CDD" id="cd17936">
    <property type="entry name" value="EEXXEc_NFX1"/>
    <property type="match status" value="1"/>
</dbReference>
<dbReference type="GO" id="GO:0031048">
    <property type="term" value="P:regulatory ncRNA-mediated heterochromatin formation"/>
    <property type="evidence" value="ECO:0007669"/>
    <property type="project" value="TreeGrafter"/>
</dbReference>
<gene>
    <name evidence="4" type="ORF">LTR78_006087</name>
</gene>
<protein>
    <submittedName>
        <fullName evidence="4">Uncharacterized protein</fullName>
    </submittedName>
</protein>
<sequence length="1030" mass="114636">MAEDKKTDSQYQHGPAIVDRPNGRNSSERTKGWNEVAKQSSDANSITGRNFDLPARNLDVSRERRVTEPANRGSSQTNSPPDMLFRQWRFSPNPKDNRPLAFAKPRFAQQLFTLVQSEIGVMQETISLLATEGGLKRISELVSERELHRLPDARFQTSFQNEILPLLRAISHSRVLASTMLESRLAVIHAHLFGNLGARAVVLFSDSVRYLEVLRLTKEASTDIQEGDLAHYHGAWEACTTVFAAIVISQGQAAMSDSMQQVLARLTDAAGSAATSLSRLALRRLSRAKHGMTRPAFSAKKTDKDRADAPTFVMQKELPGDLSADGPRHDNDFKDITSIALMPTVAEVVATRSEYLPPPAAETWHISGVAGMLDRQFRLLREDTIGQLRDAAKVALDKIEDPLGHEQMDCRQQHGARTFNYRNLEFVGFDFDAHRGLTVALCVDQPYDLRYKTSKQRDPNYAYVTAKLVDVNDEGISHLMAYISRSLKGAPKSLVEFPGILLPAFQATLVALQEMTRTEDLPFTELLAPGSNTADVPPPGYATEKGFGYDISCLANKGTKLILNVAQDFDAMVAEVRTRTSLDDMQASAFVSALTQSFALIQGPPGTGKSYTGVALMRALLANKKSASLGPIITVAQTNHALDQLLESLLDAGVTQIIRMGQFSKSDRLRNLNLRCVAEQVTQTRAEKSAWGKTRSATEAEARAINELLHSISQIGSAAGLEKYLENNFPEHCAQLFGGIDDEGFETVNYGPGYSFHAWLSASVTVADLSNRSLEELFAINIHETSPCERRRLWEYWMQDCSGRLHGQLRIALQAYGELKQELTKISNDKDLRVLSQADVVGVTTAGLARNLNLFRKLGSRVLLMEEAAEILESHTLSAMLPSLEHCIQIGDHLQLRPRVANYELSVDNPKPHYAMDISLFERLIHPAKNDHPLPYTTLNIQRRMHPSISTLIGSLYPNLQDHERVLEYPQVMGIRHRLWWLDHNHREDPRDAFSTSFTNTFEVEFCAGLISHLVRQGVYRPADIAVLTP</sequence>
<dbReference type="Pfam" id="PF13086">
    <property type="entry name" value="AAA_11"/>
    <property type="match status" value="1"/>
</dbReference>
<dbReference type="Gene3D" id="3.40.50.300">
    <property type="entry name" value="P-loop containing nucleotide triphosphate hydrolases"/>
    <property type="match status" value="2"/>
</dbReference>
<dbReference type="PANTHER" id="PTHR10887:SF445">
    <property type="entry name" value="NFX1-TYPE ZINC FINGER-CONTAINING PROTEIN 1"/>
    <property type="match status" value="1"/>
</dbReference>
<evidence type="ECO:0000313" key="5">
    <source>
        <dbReference type="Proteomes" id="UP001274830"/>
    </source>
</evidence>
<dbReference type="AlphaFoldDB" id="A0AAE1C0H1"/>
<proteinExistence type="predicted"/>
<reference evidence="4" key="1">
    <citation type="submission" date="2023-07" db="EMBL/GenBank/DDBJ databases">
        <title>Black Yeasts Isolated from many extreme environments.</title>
        <authorList>
            <person name="Coleine C."/>
            <person name="Stajich J.E."/>
            <person name="Selbmann L."/>
        </authorList>
    </citation>
    <scope>NUCLEOTIDE SEQUENCE</scope>
    <source>
        <strain evidence="4">CCFEE 5485</strain>
    </source>
</reference>
<evidence type="ECO:0000256" key="1">
    <source>
        <dbReference type="SAM" id="MobiDB-lite"/>
    </source>
</evidence>
<dbReference type="InterPro" id="IPR027417">
    <property type="entry name" value="P-loop_NTPase"/>
</dbReference>
<accession>A0AAE1C0H1</accession>
<dbReference type="GO" id="GO:0004386">
    <property type="term" value="F:helicase activity"/>
    <property type="evidence" value="ECO:0007669"/>
    <property type="project" value="InterPro"/>
</dbReference>
<feature type="domain" description="DNA2/NAM7 helicase helicase" evidence="2">
    <location>
        <begin position="582"/>
        <end position="900"/>
    </location>
</feature>
<dbReference type="InterPro" id="IPR041677">
    <property type="entry name" value="DNA2/NAM7_AAA_11"/>
</dbReference>
<dbReference type="GO" id="GO:0031380">
    <property type="term" value="C:nuclear RNA-directed RNA polymerase complex"/>
    <property type="evidence" value="ECO:0007669"/>
    <property type="project" value="TreeGrafter"/>
</dbReference>
<feature type="region of interest" description="Disordered" evidence="1">
    <location>
        <begin position="1"/>
        <end position="90"/>
    </location>
</feature>
<feature type="compositionally biased region" description="Polar residues" evidence="1">
    <location>
        <begin position="37"/>
        <end position="48"/>
    </location>
</feature>
<name>A0AAE1C0H1_9PEZI</name>
<evidence type="ECO:0000259" key="2">
    <source>
        <dbReference type="Pfam" id="PF13086"/>
    </source>
</evidence>
<evidence type="ECO:0000313" key="4">
    <source>
        <dbReference type="EMBL" id="KAK3673885.1"/>
    </source>
</evidence>
<dbReference type="SUPFAM" id="SSF52540">
    <property type="entry name" value="P-loop containing nucleoside triphosphate hydrolases"/>
    <property type="match status" value="1"/>
</dbReference>
<dbReference type="Pfam" id="PF13087">
    <property type="entry name" value="AAA_12"/>
    <property type="match status" value="1"/>
</dbReference>
<keyword evidence="5" id="KW-1185">Reference proteome</keyword>
<organism evidence="4 5">
    <name type="scientific">Recurvomyces mirabilis</name>
    <dbReference type="NCBI Taxonomy" id="574656"/>
    <lineage>
        <taxon>Eukaryota</taxon>
        <taxon>Fungi</taxon>
        <taxon>Dikarya</taxon>
        <taxon>Ascomycota</taxon>
        <taxon>Pezizomycotina</taxon>
        <taxon>Dothideomycetes</taxon>
        <taxon>Dothideomycetidae</taxon>
        <taxon>Mycosphaerellales</taxon>
        <taxon>Teratosphaeriaceae</taxon>
        <taxon>Recurvomyces</taxon>
    </lineage>
</organism>